<accession>A0A518GB62</accession>
<name>A0A518GB62_9BACT</name>
<evidence type="ECO:0000313" key="2">
    <source>
        <dbReference type="EMBL" id="QDV25824.1"/>
    </source>
</evidence>
<organism evidence="2 3">
    <name type="scientific">Aureliella helgolandensis</name>
    <dbReference type="NCBI Taxonomy" id="2527968"/>
    <lineage>
        <taxon>Bacteria</taxon>
        <taxon>Pseudomonadati</taxon>
        <taxon>Planctomycetota</taxon>
        <taxon>Planctomycetia</taxon>
        <taxon>Pirellulales</taxon>
        <taxon>Pirellulaceae</taxon>
        <taxon>Aureliella</taxon>
    </lineage>
</organism>
<dbReference type="AlphaFoldDB" id="A0A518GB62"/>
<keyword evidence="3" id="KW-1185">Reference proteome</keyword>
<gene>
    <name evidence="2" type="ORF">Q31a_41520</name>
</gene>
<evidence type="ECO:0000256" key="1">
    <source>
        <dbReference type="SAM" id="MobiDB-lite"/>
    </source>
</evidence>
<dbReference type="KEGG" id="ahel:Q31a_41520"/>
<dbReference type="EMBL" id="CP036298">
    <property type="protein sequence ID" value="QDV25824.1"/>
    <property type="molecule type" value="Genomic_DNA"/>
</dbReference>
<evidence type="ECO:0000313" key="3">
    <source>
        <dbReference type="Proteomes" id="UP000318017"/>
    </source>
</evidence>
<feature type="region of interest" description="Disordered" evidence="1">
    <location>
        <begin position="1"/>
        <end position="32"/>
    </location>
</feature>
<dbReference type="Proteomes" id="UP000318017">
    <property type="component" value="Chromosome"/>
</dbReference>
<protein>
    <submittedName>
        <fullName evidence="2">Uncharacterized protein</fullName>
    </submittedName>
</protein>
<sequence length="32" mass="3775">MSRVEEQHATPLDQEEFSVTNWRAPPNLLHEL</sequence>
<reference evidence="2 3" key="1">
    <citation type="submission" date="2019-02" db="EMBL/GenBank/DDBJ databases">
        <title>Deep-cultivation of Planctomycetes and their phenomic and genomic characterization uncovers novel biology.</title>
        <authorList>
            <person name="Wiegand S."/>
            <person name="Jogler M."/>
            <person name="Boedeker C."/>
            <person name="Pinto D."/>
            <person name="Vollmers J."/>
            <person name="Rivas-Marin E."/>
            <person name="Kohn T."/>
            <person name="Peeters S.H."/>
            <person name="Heuer A."/>
            <person name="Rast P."/>
            <person name="Oberbeckmann S."/>
            <person name="Bunk B."/>
            <person name="Jeske O."/>
            <person name="Meyerdierks A."/>
            <person name="Storesund J.E."/>
            <person name="Kallscheuer N."/>
            <person name="Luecker S."/>
            <person name="Lage O.M."/>
            <person name="Pohl T."/>
            <person name="Merkel B.J."/>
            <person name="Hornburger P."/>
            <person name="Mueller R.-W."/>
            <person name="Bruemmer F."/>
            <person name="Labrenz M."/>
            <person name="Spormann A.M."/>
            <person name="Op den Camp H."/>
            <person name="Overmann J."/>
            <person name="Amann R."/>
            <person name="Jetten M.S.M."/>
            <person name="Mascher T."/>
            <person name="Medema M.H."/>
            <person name="Devos D.P."/>
            <person name="Kaster A.-K."/>
            <person name="Ovreas L."/>
            <person name="Rohde M."/>
            <person name="Galperin M.Y."/>
            <person name="Jogler C."/>
        </authorList>
    </citation>
    <scope>NUCLEOTIDE SEQUENCE [LARGE SCALE GENOMIC DNA]</scope>
    <source>
        <strain evidence="2 3">Q31a</strain>
    </source>
</reference>
<proteinExistence type="predicted"/>